<dbReference type="InterPro" id="IPR011063">
    <property type="entry name" value="TilS/TtcA_N"/>
</dbReference>
<dbReference type="PANTHER" id="PTHR43686">
    <property type="entry name" value="SULFURTRANSFERASE-RELATED"/>
    <property type="match status" value="1"/>
</dbReference>
<dbReference type="CDD" id="cd24138">
    <property type="entry name" value="TtcA-like"/>
    <property type="match status" value="1"/>
</dbReference>
<gene>
    <name evidence="3" type="ORF">CAY53_08815</name>
</gene>
<dbReference type="InterPro" id="IPR035107">
    <property type="entry name" value="tRNA_thiolation_TtcA_Ctu1"/>
</dbReference>
<protein>
    <submittedName>
        <fullName evidence="3">PP-loop domain-containing protein</fullName>
    </submittedName>
</protein>
<dbReference type="PANTHER" id="PTHR43686:SF1">
    <property type="entry name" value="AMINOTRAN_5 DOMAIN-CONTAINING PROTEIN"/>
    <property type="match status" value="1"/>
</dbReference>
<dbReference type="OrthoDB" id="9801054at2"/>
<evidence type="ECO:0000256" key="1">
    <source>
        <dbReference type="ARBA" id="ARBA00022679"/>
    </source>
</evidence>
<keyword evidence="4" id="KW-1185">Reference proteome</keyword>
<dbReference type="SUPFAM" id="SSF52402">
    <property type="entry name" value="Adenine nucleotide alpha hydrolases-like"/>
    <property type="match status" value="1"/>
</dbReference>
<reference evidence="3 4" key="1">
    <citation type="journal article" date="2018" name="MBio">
        <title>Insights into the evolution of host association through the isolation and characterization of a novel human periodontal pathobiont, Desulfobulbus oralis.</title>
        <authorList>
            <person name="Cross K.L."/>
            <person name="Chirania P."/>
            <person name="Xiong W."/>
            <person name="Beall C.J."/>
            <person name="Elkins J.G."/>
            <person name="Giannone R.J."/>
            <person name="Griffen A.L."/>
            <person name="Guss A.M."/>
            <person name="Hettich R.L."/>
            <person name="Joshi S.S."/>
            <person name="Mokrzan E.M."/>
            <person name="Martin R.K."/>
            <person name="Zhulin I.B."/>
            <person name="Leys E.J."/>
            <person name="Podar M."/>
        </authorList>
    </citation>
    <scope>NUCLEOTIDE SEQUENCE [LARGE SCALE GENOMIC DNA]</scope>
    <source>
        <strain evidence="3 4">ORNL</strain>
    </source>
</reference>
<keyword evidence="1" id="KW-0808">Transferase</keyword>
<dbReference type="PIRSF" id="PIRSF004976">
    <property type="entry name" value="ATPase_YdaO"/>
    <property type="match status" value="1"/>
</dbReference>
<evidence type="ECO:0000313" key="4">
    <source>
        <dbReference type="Proteomes" id="UP000239867"/>
    </source>
</evidence>
<organism evidence="3 4">
    <name type="scientific">Desulfobulbus oralis</name>
    <dbReference type="NCBI Taxonomy" id="1986146"/>
    <lineage>
        <taxon>Bacteria</taxon>
        <taxon>Pseudomonadati</taxon>
        <taxon>Thermodesulfobacteriota</taxon>
        <taxon>Desulfobulbia</taxon>
        <taxon>Desulfobulbales</taxon>
        <taxon>Desulfobulbaceae</taxon>
        <taxon>Desulfobulbus</taxon>
    </lineage>
</organism>
<dbReference type="Proteomes" id="UP000239867">
    <property type="component" value="Chromosome"/>
</dbReference>
<dbReference type="EMBL" id="CP021255">
    <property type="protein sequence ID" value="AVD71554.1"/>
    <property type="molecule type" value="Genomic_DNA"/>
</dbReference>
<feature type="domain" description="tRNA(Ile)-lysidine/2-thiocytidine synthase N-terminal" evidence="2">
    <location>
        <begin position="32"/>
        <end position="204"/>
    </location>
</feature>
<dbReference type="Pfam" id="PF01171">
    <property type="entry name" value="ATP_bind_3"/>
    <property type="match status" value="1"/>
</dbReference>
<proteinExistence type="predicted"/>
<dbReference type="KEGG" id="deo:CAY53_08815"/>
<dbReference type="AlphaFoldDB" id="A0A2L1GPK6"/>
<evidence type="ECO:0000259" key="2">
    <source>
        <dbReference type="Pfam" id="PF01171"/>
    </source>
</evidence>
<evidence type="ECO:0000313" key="3">
    <source>
        <dbReference type="EMBL" id="AVD71554.1"/>
    </source>
</evidence>
<dbReference type="GO" id="GO:0008033">
    <property type="term" value="P:tRNA processing"/>
    <property type="evidence" value="ECO:0007669"/>
    <property type="project" value="InterPro"/>
</dbReference>
<dbReference type="InterPro" id="IPR014729">
    <property type="entry name" value="Rossmann-like_a/b/a_fold"/>
</dbReference>
<dbReference type="Gene3D" id="3.40.50.620">
    <property type="entry name" value="HUPs"/>
    <property type="match status" value="1"/>
</dbReference>
<accession>A0A2L1GPK6</accession>
<dbReference type="GO" id="GO:0016740">
    <property type="term" value="F:transferase activity"/>
    <property type="evidence" value="ECO:0007669"/>
    <property type="project" value="UniProtKB-KW"/>
</dbReference>
<name>A0A2L1GPK6_9BACT</name>
<sequence length="264" mass="28475">MSRALMQVPPRINRLVGQAMHDYAMLADGDRILVAVSGGVDSLVLALLLHVWQKKAPIRYELLPAHVCMDGTPENPGPSALAITEELAKNGLGLELLAALRPGPDSAANGSREHAAGTCFACARNRRNSLFRAARHLGCNKVALGHHQDDVIETFLLNLTCAGNISTMGPKQRLFRGQLTLIRPLAYVEKADIAALAAMNRLQPVASSCPLAGRTRRETMHNLALEIYRRVPGAKGQIFAALGNVRADYLLGARPVVTDVRLAD</sequence>